<proteinExistence type="predicted"/>
<sequence length="207" mass="22543">MVDRDRLYIISSYGLLLTLARDGTLLATYTDPALRGPDGQVLVCGYLSDTVLQLATLATKEDGVWNPQSVCYSSTTSSIIVGQYGDNILDNDAEDVVDKNDLNMQKSVRGLNAWTKCMCVKCGTKCMCVKCGTKCMCIKYGTKCMCVKCGTKCMCIKCGTKCMCSVLGLNAWTKCMCVKCGTKCMCVKCETKCMCVKCGTKCILYGD</sequence>
<reference evidence="1" key="1">
    <citation type="journal article" date="2019" name="bioRxiv">
        <title>The Genome of the Zebra Mussel, Dreissena polymorpha: A Resource for Invasive Species Research.</title>
        <authorList>
            <person name="McCartney M.A."/>
            <person name="Auch B."/>
            <person name="Kono T."/>
            <person name="Mallez S."/>
            <person name="Zhang Y."/>
            <person name="Obille A."/>
            <person name="Becker A."/>
            <person name="Abrahante J.E."/>
            <person name="Garbe J."/>
            <person name="Badalamenti J.P."/>
            <person name="Herman A."/>
            <person name="Mangelson H."/>
            <person name="Liachko I."/>
            <person name="Sullivan S."/>
            <person name="Sone E.D."/>
            <person name="Koren S."/>
            <person name="Silverstein K.A.T."/>
            <person name="Beckman K.B."/>
            <person name="Gohl D.M."/>
        </authorList>
    </citation>
    <scope>NUCLEOTIDE SEQUENCE</scope>
    <source>
        <strain evidence="1">Duluth1</strain>
        <tissue evidence="1">Whole animal</tissue>
    </source>
</reference>
<dbReference type="Proteomes" id="UP000828390">
    <property type="component" value="Unassembled WGS sequence"/>
</dbReference>
<organism evidence="1 2">
    <name type="scientific">Dreissena polymorpha</name>
    <name type="common">Zebra mussel</name>
    <name type="synonym">Mytilus polymorpha</name>
    <dbReference type="NCBI Taxonomy" id="45954"/>
    <lineage>
        <taxon>Eukaryota</taxon>
        <taxon>Metazoa</taxon>
        <taxon>Spiralia</taxon>
        <taxon>Lophotrochozoa</taxon>
        <taxon>Mollusca</taxon>
        <taxon>Bivalvia</taxon>
        <taxon>Autobranchia</taxon>
        <taxon>Heteroconchia</taxon>
        <taxon>Euheterodonta</taxon>
        <taxon>Imparidentia</taxon>
        <taxon>Neoheterodontei</taxon>
        <taxon>Myida</taxon>
        <taxon>Dreissenoidea</taxon>
        <taxon>Dreissenidae</taxon>
        <taxon>Dreissena</taxon>
    </lineage>
</organism>
<dbReference type="AlphaFoldDB" id="A0A9D4NE08"/>
<gene>
    <name evidence="1" type="ORF">DPMN_018880</name>
</gene>
<evidence type="ECO:0000313" key="2">
    <source>
        <dbReference type="Proteomes" id="UP000828390"/>
    </source>
</evidence>
<evidence type="ECO:0000313" key="1">
    <source>
        <dbReference type="EMBL" id="KAH3894723.1"/>
    </source>
</evidence>
<name>A0A9D4NE08_DREPO</name>
<comment type="caution">
    <text evidence="1">The sequence shown here is derived from an EMBL/GenBank/DDBJ whole genome shotgun (WGS) entry which is preliminary data.</text>
</comment>
<keyword evidence="2" id="KW-1185">Reference proteome</keyword>
<dbReference type="EMBL" id="JAIWYP010000001">
    <property type="protein sequence ID" value="KAH3894723.1"/>
    <property type="molecule type" value="Genomic_DNA"/>
</dbReference>
<reference evidence="1" key="2">
    <citation type="submission" date="2020-11" db="EMBL/GenBank/DDBJ databases">
        <authorList>
            <person name="McCartney M.A."/>
            <person name="Auch B."/>
            <person name="Kono T."/>
            <person name="Mallez S."/>
            <person name="Becker A."/>
            <person name="Gohl D.M."/>
            <person name="Silverstein K.A.T."/>
            <person name="Koren S."/>
            <person name="Bechman K.B."/>
            <person name="Herman A."/>
            <person name="Abrahante J.E."/>
            <person name="Garbe J."/>
        </authorList>
    </citation>
    <scope>NUCLEOTIDE SEQUENCE</scope>
    <source>
        <strain evidence="1">Duluth1</strain>
        <tissue evidence="1">Whole animal</tissue>
    </source>
</reference>
<protein>
    <submittedName>
        <fullName evidence="1">Uncharacterized protein</fullName>
    </submittedName>
</protein>
<accession>A0A9D4NE08</accession>